<keyword evidence="2" id="KW-1185">Reference proteome</keyword>
<keyword evidence="1" id="KW-0489">Methyltransferase</keyword>
<gene>
    <name evidence="1" type="ORF">EOD42_14400</name>
</gene>
<dbReference type="PROSITE" id="PS00092">
    <property type="entry name" value="N6_MTASE"/>
    <property type="match status" value="1"/>
</dbReference>
<dbReference type="InterPro" id="IPR029063">
    <property type="entry name" value="SAM-dependent_MTases_sf"/>
</dbReference>
<dbReference type="GO" id="GO:0032259">
    <property type="term" value="P:methylation"/>
    <property type="evidence" value="ECO:0007669"/>
    <property type="project" value="UniProtKB-KW"/>
</dbReference>
<dbReference type="EMBL" id="SACL01000004">
    <property type="protein sequence ID" value="RVT96298.1"/>
    <property type="molecule type" value="Genomic_DNA"/>
</dbReference>
<accession>A0A437MF58</accession>
<dbReference type="OrthoDB" id="270332at2"/>
<organism evidence="1 2">
    <name type="scientific">Rhodovarius crocodyli</name>
    <dbReference type="NCBI Taxonomy" id="1979269"/>
    <lineage>
        <taxon>Bacteria</taxon>
        <taxon>Pseudomonadati</taxon>
        <taxon>Pseudomonadota</taxon>
        <taxon>Alphaproteobacteria</taxon>
        <taxon>Acetobacterales</taxon>
        <taxon>Roseomonadaceae</taxon>
        <taxon>Rhodovarius</taxon>
    </lineage>
</organism>
<dbReference type="GO" id="GO:0008168">
    <property type="term" value="F:methyltransferase activity"/>
    <property type="evidence" value="ECO:0007669"/>
    <property type="project" value="UniProtKB-KW"/>
</dbReference>
<reference evidence="1 2" key="1">
    <citation type="submission" date="2019-01" db="EMBL/GenBank/DDBJ databases">
        <authorList>
            <person name="Chen W.-M."/>
        </authorList>
    </citation>
    <scope>NUCLEOTIDE SEQUENCE [LARGE SCALE GENOMIC DNA]</scope>
    <source>
        <strain evidence="1 2">CCP-6</strain>
    </source>
</reference>
<sequence>MNSDSIRDVLETSSFNGANLVLPGTLTRSEYQAVNKAIEAAGGKWDKKARAHVFPRDARQALAPVLAGSDLTKPPSRKKELQAFFSPPGVVERVISRAAIGRRDLVLEPSAGHGALALAAQAAGGRVECCDIDSDHVDELRRLGLNARIYDFLKLAPNPAYDRVVMNPPFRNLQDVDHVTHALGFLKTGCSRLVAVMSPGFQYRQTRKAKAFRELLASRNSLVETLPEQSFKIAGTSVSTLLVTITG</sequence>
<dbReference type="SUPFAM" id="SSF53335">
    <property type="entry name" value="S-adenosyl-L-methionine-dependent methyltransferases"/>
    <property type="match status" value="1"/>
</dbReference>
<dbReference type="Proteomes" id="UP000282957">
    <property type="component" value="Unassembled WGS sequence"/>
</dbReference>
<dbReference type="AlphaFoldDB" id="A0A437MF58"/>
<dbReference type="PRINTS" id="PR00507">
    <property type="entry name" value="N12N6MTFRASE"/>
</dbReference>
<proteinExistence type="predicted"/>
<protein>
    <submittedName>
        <fullName evidence="1">SAM-dependent methyltransferase</fullName>
    </submittedName>
</protein>
<dbReference type="RefSeq" id="WP_127788231.1">
    <property type="nucleotide sequence ID" value="NZ_SACL01000004.1"/>
</dbReference>
<dbReference type="GO" id="GO:0003676">
    <property type="term" value="F:nucleic acid binding"/>
    <property type="evidence" value="ECO:0007669"/>
    <property type="project" value="InterPro"/>
</dbReference>
<dbReference type="Gene3D" id="3.40.50.150">
    <property type="entry name" value="Vaccinia Virus protein VP39"/>
    <property type="match status" value="1"/>
</dbReference>
<evidence type="ECO:0000313" key="1">
    <source>
        <dbReference type="EMBL" id="RVT96298.1"/>
    </source>
</evidence>
<comment type="caution">
    <text evidence="1">The sequence shown here is derived from an EMBL/GenBank/DDBJ whole genome shotgun (WGS) entry which is preliminary data.</text>
</comment>
<evidence type="ECO:0000313" key="2">
    <source>
        <dbReference type="Proteomes" id="UP000282957"/>
    </source>
</evidence>
<dbReference type="InterPro" id="IPR002052">
    <property type="entry name" value="DNA_methylase_N6_adenine_CS"/>
</dbReference>
<name>A0A437MF58_9PROT</name>
<keyword evidence="1" id="KW-0808">Transferase</keyword>